<sequence length="312" mass="33059">MGNGGRDTLDGGHGIDVVQFAYDRDKYLITQNGDQTIVDYIDKPGAFDGPNVVIHAEVFRFADGDVDPYNLFGTPGDDMMTWDPAHQTLRNVDGLAGFDTFSFQDANDGVTGNLADKTVFVSELGRSIVLESIEGITGSSYVDELRGDDNDNKLRGLGGADTFYTDIGADTIEGGAGIDLLTAGGFYENAADISLSLLAGRGWTGAAKGDHYSGIENVSSGWGDDSLTGDHGDNHLNGGYGDDFLIGAGGNDTLDGGFGTDIVLFAYDRREYTITNDGFRTTVDYIGPGTGDGTNIVIHSEILRFADGDLIL</sequence>
<reference evidence="4" key="1">
    <citation type="submission" date="2018-03" db="EMBL/GenBank/DDBJ databases">
        <authorList>
            <person name="Rodrigo-Torres L."/>
            <person name="Arahal R. D."/>
            <person name="Lucena T."/>
        </authorList>
    </citation>
    <scope>NUCLEOTIDE SEQUENCE [LARGE SCALE GENOMIC DNA]</scope>
    <source>
        <strain evidence="4">CECT 7615</strain>
    </source>
</reference>
<gene>
    <name evidence="3" type="ORF">TRM7615_01096</name>
</gene>
<dbReference type="Gene3D" id="2.150.10.10">
    <property type="entry name" value="Serralysin-like metalloprotease, C-terminal"/>
    <property type="match status" value="2"/>
</dbReference>
<dbReference type="PANTHER" id="PTHR38340:SF1">
    <property type="entry name" value="S-LAYER PROTEIN"/>
    <property type="match status" value="1"/>
</dbReference>
<dbReference type="InterPro" id="IPR050557">
    <property type="entry name" value="RTX_toxin/Mannuronan_C5-epim"/>
</dbReference>
<dbReference type="InterPro" id="IPR011049">
    <property type="entry name" value="Serralysin-like_metalloprot_C"/>
</dbReference>
<evidence type="ECO:0008006" key="5">
    <source>
        <dbReference type="Google" id="ProtNLM"/>
    </source>
</evidence>
<protein>
    <recommendedName>
        <fullName evidence="5">Calcium-binding protein</fullName>
    </recommendedName>
</protein>
<dbReference type="PRINTS" id="PR00313">
    <property type="entry name" value="CABNDNGRPT"/>
</dbReference>
<name>A0A2R8C5G9_9RHOB</name>
<dbReference type="EMBL" id="ONZG01000002">
    <property type="protein sequence ID" value="SPJ27606.1"/>
    <property type="molecule type" value="Genomic_DNA"/>
</dbReference>
<evidence type="ECO:0000313" key="3">
    <source>
        <dbReference type="EMBL" id="SPJ27606.1"/>
    </source>
</evidence>
<comment type="subcellular location">
    <subcellularLocation>
        <location evidence="1">Secreted</location>
    </subcellularLocation>
</comment>
<dbReference type="PROSITE" id="PS00330">
    <property type="entry name" value="HEMOLYSIN_CALCIUM"/>
    <property type="match status" value="1"/>
</dbReference>
<dbReference type="Pfam" id="PF00353">
    <property type="entry name" value="HemolysinCabind"/>
    <property type="match status" value="3"/>
</dbReference>
<evidence type="ECO:0000313" key="4">
    <source>
        <dbReference type="Proteomes" id="UP000244898"/>
    </source>
</evidence>
<evidence type="ECO:0000256" key="2">
    <source>
        <dbReference type="ARBA" id="ARBA00022525"/>
    </source>
</evidence>
<dbReference type="AlphaFoldDB" id="A0A2R8C5G9"/>
<dbReference type="PANTHER" id="PTHR38340">
    <property type="entry name" value="S-LAYER PROTEIN"/>
    <property type="match status" value="1"/>
</dbReference>
<organism evidence="3 4">
    <name type="scientific">Falsiruegeria mediterranea M17</name>
    <dbReference type="NCBI Taxonomy" id="1200281"/>
    <lineage>
        <taxon>Bacteria</taxon>
        <taxon>Pseudomonadati</taxon>
        <taxon>Pseudomonadota</taxon>
        <taxon>Alphaproteobacteria</taxon>
        <taxon>Rhodobacterales</taxon>
        <taxon>Roseobacteraceae</taxon>
        <taxon>Falsiruegeria</taxon>
    </lineage>
</organism>
<dbReference type="GO" id="GO:0005576">
    <property type="term" value="C:extracellular region"/>
    <property type="evidence" value="ECO:0007669"/>
    <property type="project" value="UniProtKB-SubCell"/>
</dbReference>
<proteinExistence type="predicted"/>
<evidence type="ECO:0000256" key="1">
    <source>
        <dbReference type="ARBA" id="ARBA00004613"/>
    </source>
</evidence>
<dbReference type="OrthoDB" id="9773411at2"/>
<accession>A0A2R8C5G9</accession>
<dbReference type="InterPro" id="IPR001343">
    <property type="entry name" value="Hemolysn_Ca-bd"/>
</dbReference>
<dbReference type="SUPFAM" id="SSF51120">
    <property type="entry name" value="beta-Roll"/>
    <property type="match status" value="2"/>
</dbReference>
<dbReference type="GO" id="GO:0005509">
    <property type="term" value="F:calcium ion binding"/>
    <property type="evidence" value="ECO:0007669"/>
    <property type="project" value="InterPro"/>
</dbReference>
<keyword evidence="2" id="KW-0964">Secreted</keyword>
<dbReference type="InterPro" id="IPR018511">
    <property type="entry name" value="Hemolysin-typ_Ca-bd_CS"/>
</dbReference>
<keyword evidence="4" id="KW-1185">Reference proteome</keyword>
<dbReference type="Proteomes" id="UP000244898">
    <property type="component" value="Unassembled WGS sequence"/>
</dbReference>